<evidence type="ECO:0000313" key="2">
    <source>
        <dbReference type="Proteomes" id="UP000281547"/>
    </source>
</evidence>
<dbReference type="EMBL" id="RZNJ01000002">
    <property type="protein sequence ID" value="RUT33024.1"/>
    <property type="molecule type" value="Genomic_DNA"/>
</dbReference>
<keyword evidence="2" id="KW-1185">Reference proteome</keyword>
<evidence type="ECO:0000313" key="1">
    <source>
        <dbReference type="EMBL" id="RUT33024.1"/>
    </source>
</evidence>
<dbReference type="RefSeq" id="WP_127187979.1">
    <property type="nucleotide sequence ID" value="NZ_RZNJ01000002.1"/>
</dbReference>
<dbReference type="AlphaFoldDB" id="A0A433XG81"/>
<dbReference type="Proteomes" id="UP000281547">
    <property type="component" value="Unassembled WGS sequence"/>
</dbReference>
<gene>
    <name evidence="1" type="ORF">EMQ25_07820</name>
</gene>
<proteinExistence type="predicted"/>
<accession>A0A433XG81</accession>
<protein>
    <submittedName>
        <fullName evidence="1">Uncharacterized protein</fullName>
    </submittedName>
</protein>
<sequence>MSTTPRMRADAQFAKLEKRPARALSEYEEAARAVDDNMTRLRNLRLAREAQAIADEEARKLSGAKKLMAHRRAR</sequence>
<reference evidence="1 2" key="1">
    <citation type="journal article" date="2016" name="Int. J. Syst. Evol. Microbiol.">
        <title>Arsenicitalea aurantiaca gen. nov., sp. nov., a new member of the family Hyphomicrobiaceae, isolated from high-arsenic sediment.</title>
        <authorList>
            <person name="Mu Y."/>
            <person name="Zhou L."/>
            <person name="Zeng X.C."/>
            <person name="Liu L."/>
            <person name="Pan Y."/>
            <person name="Chen X."/>
            <person name="Wang J."/>
            <person name="Li S."/>
            <person name="Li W.J."/>
            <person name="Wang Y."/>
        </authorList>
    </citation>
    <scope>NUCLEOTIDE SEQUENCE [LARGE SCALE GENOMIC DNA]</scope>
    <source>
        <strain evidence="1 2">42-50</strain>
    </source>
</reference>
<organism evidence="1 2">
    <name type="scientific">Arsenicitalea aurantiaca</name>
    <dbReference type="NCBI Taxonomy" id="1783274"/>
    <lineage>
        <taxon>Bacteria</taxon>
        <taxon>Pseudomonadati</taxon>
        <taxon>Pseudomonadota</taxon>
        <taxon>Alphaproteobacteria</taxon>
        <taxon>Hyphomicrobiales</taxon>
        <taxon>Devosiaceae</taxon>
        <taxon>Arsenicitalea</taxon>
    </lineage>
</organism>
<comment type="caution">
    <text evidence="1">The sequence shown here is derived from an EMBL/GenBank/DDBJ whole genome shotgun (WGS) entry which is preliminary data.</text>
</comment>
<name>A0A433XG81_9HYPH</name>